<keyword evidence="4 6" id="KW-0807">Transducer</keyword>
<feature type="transmembrane region" description="Helical" evidence="8">
    <location>
        <begin position="206"/>
        <end position="229"/>
    </location>
</feature>
<dbReference type="AlphaFoldDB" id="A0A4P6ESQ8"/>
<keyword evidence="3 8" id="KW-0472">Membrane</keyword>
<dbReference type="CDD" id="cd11386">
    <property type="entry name" value="MCP_signal"/>
    <property type="match status" value="1"/>
</dbReference>
<keyword evidence="8" id="KW-1133">Transmembrane helix</keyword>
<dbReference type="KEGG" id="pprt:ET464_02665"/>
<evidence type="ECO:0000256" key="6">
    <source>
        <dbReference type="PROSITE-ProRule" id="PRU00284"/>
    </source>
</evidence>
<dbReference type="InterPro" id="IPR004089">
    <property type="entry name" value="MCPsignal_dom"/>
</dbReference>
<dbReference type="Gene3D" id="1.10.287.950">
    <property type="entry name" value="Methyl-accepting chemotaxis protein"/>
    <property type="match status" value="1"/>
</dbReference>
<evidence type="ECO:0000256" key="8">
    <source>
        <dbReference type="SAM" id="Phobius"/>
    </source>
</evidence>
<evidence type="ECO:0000256" key="3">
    <source>
        <dbReference type="ARBA" id="ARBA00023136"/>
    </source>
</evidence>
<evidence type="ECO:0000256" key="4">
    <source>
        <dbReference type="ARBA" id="ARBA00023224"/>
    </source>
</evidence>
<keyword evidence="12" id="KW-1185">Reference proteome</keyword>
<dbReference type="GO" id="GO:0007165">
    <property type="term" value="P:signal transduction"/>
    <property type="evidence" value="ECO:0007669"/>
    <property type="project" value="UniProtKB-KW"/>
</dbReference>
<feature type="domain" description="Methyl-accepting transducer" evidence="9">
    <location>
        <begin position="298"/>
        <end position="534"/>
    </location>
</feature>
<dbReference type="GO" id="GO:0005886">
    <property type="term" value="C:plasma membrane"/>
    <property type="evidence" value="ECO:0007669"/>
    <property type="project" value="UniProtKB-SubCell"/>
</dbReference>
<reference evidence="11 12" key="1">
    <citation type="submission" date="2019-01" db="EMBL/GenBank/DDBJ databases">
        <title>Genome sequencing of strain FW100M-2.</title>
        <authorList>
            <person name="Heo J."/>
            <person name="Kim S.-J."/>
            <person name="Kim J.-S."/>
            <person name="Hong S.-B."/>
            <person name="Kwon S.-W."/>
        </authorList>
    </citation>
    <scope>NUCLEOTIDE SEQUENCE [LARGE SCALE GENOMIC DNA]</scope>
    <source>
        <strain evidence="11 12">FW100M-2</strain>
    </source>
</reference>
<dbReference type="Pfam" id="PF00672">
    <property type="entry name" value="HAMP"/>
    <property type="match status" value="1"/>
</dbReference>
<keyword evidence="2" id="KW-1003">Cell membrane</keyword>
<evidence type="ECO:0000313" key="11">
    <source>
        <dbReference type="EMBL" id="QAY65445.1"/>
    </source>
</evidence>
<dbReference type="Proteomes" id="UP000293568">
    <property type="component" value="Chromosome"/>
</dbReference>
<accession>A0A4P6ESQ8</accession>
<feature type="coiled-coil region" evidence="7">
    <location>
        <begin position="89"/>
        <end position="116"/>
    </location>
</feature>
<dbReference type="PANTHER" id="PTHR32089">
    <property type="entry name" value="METHYL-ACCEPTING CHEMOTAXIS PROTEIN MCPB"/>
    <property type="match status" value="1"/>
</dbReference>
<dbReference type="Gene3D" id="6.10.340.10">
    <property type="match status" value="1"/>
</dbReference>
<dbReference type="PROSITE" id="PS50111">
    <property type="entry name" value="CHEMOTAXIS_TRANSDUC_2"/>
    <property type="match status" value="1"/>
</dbReference>
<dbReference type="PANTHER" id="PTHR32089:SF112">
    <property type="entry name" value="LYSOZYME-LIKE PROTEIN-RELATED"/>
    <property type="match status" value="1"/>
</dbReference>
<evidence type="ECO:0000256" key="1">
    <source>
        <dbReference type="ARBA" id="ARBA00004236"/>
    </source>
</evidence>
<name>A0A4P6ESQ8_9BACL</name>
<organism evidence="11 12">
    <name type="scientific">Paenibacillus protaetiae</name>
    <dbReference type="NCBI Taxonomy" id="2509456"/>
    <lineage>
        <taxon>Bacteria</taxon>
        <taxon>Bacillati</taxon>
        <taxon>Bacillota</taxon>
        <taxon>Bacilli</taxon>
        <taxon>Bacillales</taxon>
        <taxon>Paenibacillaceae</taxon>
        <taxon>Paenibacillus</taxon>
    </lineage>
</organism>
<dbReference type="SUPFAM" id="SSF58104">
    <property type="entry name" value="Methyl-accepting chemotaxis protein (MCP) signaling domain"/>
    <property type="match status" value="1"/>
</dbReference>
<dbReference type="SMART" id="SM00283">
    <property type="entry name" value="MA"/>
    <property type="match status" value="1"/>
</dbReference>
<gene>
    <name evidence="11" type="ORF">ET464_02665</name>
</gene>
<evidence type="ECO:0000256" key="5">
    <source>
        <dbReference type="ARBA" id="ARBA00029447"/>
    </source>
</evidence>
<evidence type="ECO:0000259" key="10">
    <source>
        <dbReference type="PROSITE" id="PS50885"/>
    </source>
</evidence>
<dbReference type="CDD" id="cd06225">
    <property type="entry name" value="HAMP"/>
    <property type="match status" value="1"/>
</dbReference>
<dbReference type="Pfam" id="PF00015">
    <property type="entry name" value="MCPsignal"/>
    <property type="match status" value="1"/>
</dbReference>
<comment type="similarity">
    <text evidence="5">Belongs to the methyl-accepting chemotaxis (MCP) protein family.</text>
</comment>
<evidence type="ECO:0000256" key="7">
    <source>
        <dbReference type="SAM" id="Coils"/>
    </source>
</evidence>
<keyword evidence="7" id="KW-0175">Coiled coil</keyword>
<evidence type="ECO:0000259" key="9">
    <source>
        <dbReference type="PROSITE" id="PS50111"/>
    </source>
</evidence>
<dbReference type="SMART" id="SM00304">
    <property type="entry name" value="HAMP"/>
    <property type="match status" value="1"/>
</dbReference>
<protein>
    <submittedName>
        <fullName evidence="11">Methyl-accepting chemotaxis protein</fullName>
    </submittedName>
</protein>
<keyword evidence="8" id="KW-0812">Transmembrane</keyword>
<proteinExistence type="inferred from homology"/>
<dbReference type="EMBL" id="CP035492">
    <property type="protein sequence ID" value="QAY65445.1"/>
    <property type="molecule type" value="Genomic_DNA"/>
</dbReference>
<dbReference type="OrthoDB" id="9760371at2"/>
<dbReference type="InterPro" id="IPR003660">
    <property type="entry name" value="HAMP_dom"/>
</dbReference>
<dbReference type="PROSITE" id="PS50885">
    <property type="entry name" value="HAMP"/>
    <property type="match status" value="1"/>
</dbReference>
<comment type="subcellular location">
    <subcellularLocation>
        <location evidence="1">Cell membrane</location>
    </subcellularLocation>
</comment>
<evidence type="ECO:0000256" key="2">
    <source>
        <dbReference type="ARBA" id="ARBA00022475"/>
    </source>
</evidence>
<feature type="transmembrane region" description="Helical" evidence="8">
    <location>
        <begin position="20"/>
        <end position="40"/>
    </location>
</feature>
<evidence type="ECO:0000313" key="12">
    <source>
        <dbReference type="Proteomes" id="UP000293568"/>
    </source>
</evidence>
<feature type="domain" description="HAMP" evidence="10">
    <location>
        <begin position="228"/>
        <end position="279"/>
    </location>
</feature>
<sequence>MKTMCRRGGLYLFRMSLRWWLSLLVGIPIVMYAFSSFYLLSVQSDNVNKMKTSIYDISYQVDTLVLNADRDMYQALVAYSNLAAGQFNGSSKEQELKNLNDNLKETEDRMMGVTQIVNTQQLLDMKAENGKKVSELLADFNEQYNAWSDMIQKTVQTGRFEISADMKQKFEAGRASLDALGNMTDNYADSQINDIQGNVDTTEKSIYVSIVVISVVLIGLAIAVLVPILRTIRKVVMKTVRLADGDLTVEADSKYRRNELGDMAKALDRMISSIRGLVGGIAATAEVVSQSASQMQTASHKSAEGAEHIAASAKEVSQGSRVQANAAGETAKAIEEMTVGIGRIAENTLSIADHSTLTSEQVEESHTAVMNISVQMGRVREEIDQLTQIIQSLELRSEQIAAIAESITAFANQTNILSLNASIEAARAGEHGKGFAVVAEEIRKLASSSLQSVDGIGELVSETKQEISQVSGSMDRTSAAFQQGSVLVQDLRSRLDAIVQSMQLMTEQLQENSAITEQMSASSEEVSAAMEQSASAGVSNLALTEQVTHETDEQIKLLERISEGSSRLNEVVAELTEQLNQFKLK</sequence>